<name>A0ABW3K2M6_9BACT</name>
<keyword evidence="1" id="KW-0812">Transmembrane</keyword>
<reference evidence="3" key="1">
    <citation type="journal article" date="2019" name="Int. J. Syst. Evol. Microbiol.">
        <title>The Global Catalogue of Microorganisms (GCM) 10K type strain sequencing project: providing services to taxonomists for standard genome sequencing and annotation.</title>
        <authorList>
            <consortium name="The Broad Institute Genomics Platform"/>
            <consortium name="The Broad Institute Genome Sequencing Center for Infectious Disease"/>
            <person name="Wu L."/>
            <person name="Ma J."/>
        </authorList>
    </citation>
    <scope>NUCLEOTIDE SEQUENCE [LARGE SCALE GENOMIC DNA]</scope>
    <source>
        <strain evidence="3">CCUG 58938</strain>
    </source>
</reference>
<keyword evidence="3" id="KW-1185">Reference proteome</keyword>
<protein>
    <submittedName>
        <fullName evidence="2">Uncharacterized protein</fullName>
    </submittedName>
</protein>
<dbReference type="Proteomes" id="UP001597112">
    <property type="component" value="Unassembled WGS sequence"/>
</dbReference>
<gene>
    <name evidence="2" type="ORF">ACFQ21_14500</name>
</gene>
<evidence type="ECO:0000256" key="1">
    <source>
        <dbReference type="SAM" id="Phobius"/>
    </source>
</evidence>
<comment type="caution">
    <text evidence="2">The sequence shown here is derived from an EMBL/GenBank/DDBJ whole genome shotgun (WGS) entry which is preliminary data.</text>
</comment>
<evidence type="ECO:0000313" key="2">
    <source>
        <dbReference type="EMBL" id="MFD1000532.1"/>
    </source>
</evidence>
<sequence>MASDIFSNSEIFVPILRLRQNKILEIDMISGIFCFGAQFAIVWQTALSFMILRFIFRQMSLQKQARYLKKKGIMLGTRLKNGRKIHIYMLRDLFIEVRYKNDNANDEAEQLNMLRGLNNLNDYLEREFKASF</sequence>
<organism evidence="2 3">
    <name type="scientific">Ohtaekwangia kribbensis</name>
    <dbReference type="NCBI Taxonomy" id="688913"/>
    <lineage>
        <taxon>Bacteria</taxon>
        <taxon>Pseudomonadati</taxon>
        <taxon>Bacteroidota</taxon>
        <taxon>Cytophagia</taxon>
        <taxon>Cytophagales</taxon>
        <taxon>Fulvivirgaceae</taxon>
        <taxon>Ohtaekwangia</taxon>
    </lineage>
</organism>
<dbReference type="RefSeq" id="WP_377579974.1">
    <property type="nucleotide sequence ID" value="NZ_JBHTKA010000004.1"/>
</dbReference>
<proteinExistence type="predicted"/>
<accession>A0ABW3K2M6</accession>
<feature type="transmembrane region" description="Helical" evidence="1">
    <location>
        <begin position="28"/>
        <end position="56"/>
    </location>
</feature>
<keyword evidence="1" id="KW-0472">Membrane</keyword>
<dbReference type="EMBL" id="JBHTKA010000004">
    <property type="protein sequence ID" value="MFD1000532.1"/>
    <property type="molecule type" value="Genomic_DNA"/>
</dbReference>
<keyword evidence="1" id="KW-1133">Transmembrane helix</keyword>
<evidence type="ECO:0000313" key="3">
    <source>
        <dbReference type="Proteomes" id="UP001597112"/>
    </source>
</evidence>